<evidence type="ECO:0000313" key="14">
    <source>
        <dbReference type="Proteomes" id="UP000325440"/>
    </source>
</evidence>
<dbReference type="InterPro" id="IPR051163">
    <property type="entry name" value="Sodium:Solute_Symporter_SSF"/>
</dbReference>
<keyword evidence="14" id="KW-1185">Reference proteome</keyword>
<evidence type="ECO:0000256" key="11">
    <source>
        <dbReference type="RuleBase" id="RU362091"/>
    </source>
</evidence>
<dbReference type="EMBL" id="CABPRJ010001898">
    <property type="protein sequence ID" value="VVC39886.1"/>
    <property type="molecule type" value="Genomic_DNA"/>
</dbReference>
<dbReference type="Gene3D" id="1.20.1730.10">
    <property type="entry name" value="Sodium/glucose cotransporter"/>
    <property type="match status" value="1"/>
</dbReference>
<gene>
    <name evidence="13" type="ORF">CINCED_3A024553</name>
</gene>
<feature type="transmembrane region" description="Helical" evidence="12">
    <location>
        <begin position="375"/>
        <end position="399"/>
    </location>
</feature>
<name>A0A5E4NBQ1_9HEMI</name>
<evidence type="ECO:0000256" key="5">
    <source>
        <dbReference type="ARBA" id="ARBA00022692"/>
    </source>
</evidence>
<feature type="transmembrane region" description="Helical" evidence="12">
    <location>
        <begin position="405"/>
        <end position="430"/>
    </location>
</feature>
<feature type="transmembrane region" description="Helical" evidence="12">
    <location>
        <begin position="513"/>
        <end position="535"/>
    </location>
</feature>
<dbReference type="GO" id="GO:0005886">
    <property type="term" value="C:plasma membrane"/>
    <property type="evidence" value="ECO:0007669"/>
    <property type="project" value="UniProtKB-SubCell"/>
</dbReference>
<evidence type="ECO:0000256" key="6">
    <source>
        <dbReference type="ARBA" id="ARBA00022989"/>
    </source>
</evidence>
<feature type="transmembrane region" description="Helical" evidence="12">
    <location>
        <begin position="157"/>
        <end position="177"/>
    </location>
</feature>
<keyword evidence="10" id="KW-0739">Sodium transport</keyword>
<evidence type="ECO:0000256" key="12">
    <source>
        <dbReference type="SAM" id="Phobius"/>
    </source>
</evidence>
<keyword evidence="6 12" id="KW-1133">Transmembrane helix</keyword>
<evidence type="ECO:0000256" key="1">
    <source>
        <dbReference type="ARBA" id="ARBA00004651"/>
    </source>
</evidence>
<feature type="transmembrane region" description="Helical" evidence="12">
    <location>
        <begin position="124"/>
        <end position="145"/>
    </location>
</feature>
<keyword evidence="8" id="KW-0406">Ion transport</keyword>
<dbReference type="PROSITE" id="PS50283">
    <property type="entry name" value="NA_SOLUT_SYMP_3"/>
    <property type="match status" value="1"/>
</dbReference>
<organism evidence="13 14">
    <name type="scientific">Cinara cedri</name>
    <dbReference type="NCBI Taxonomy" id="506608"/>
    <lineage>
        <taxon>Eukaryota</taxon>
        <taxon>Metazoa</taxon>
        <taxon>Ecdysozoa</taxon>
        <taxon>Arthropoda</taxon>
        <taxon>Hexapoda</taxon>
        <taxon>Insecta</taxon>
        <taxon>Pterygota</taxon>
        <taxon>Neoptera</taxon>
        <taxon>Paraneoptera</taxon>
        <taxon>Hemiptera</taxon>
        <taxon>Sternorrhyncha</taxon>
        <taxon>Aphidomorpha</taxon>
        <taxon>Aphidoidea</taxon>
        <taxon>Aphididae</taxon>
        <taxon>Lachninae</taxon>
        <taxon>Cinara</taxon>
    </lineage>
</organism>
<evidence type="ECO:0000256" key="4">
    <source>
        <dbReference type="ARBA" id="ARBA00022475"/>
    </source>
</evidence>
<keyword evidence="7" id="KW-0915">Sodium</keyword>
<dbReference type="Proteomes" id="UP000325440">
    <property type="component" value="Unassembled WGS sequence"/>
</dbReference>
<evidence type="ECO:0000256" key="10">
    <source>
        <dbReference type="ARBA" id="ARBA00023201"/>
    </source>
</evidence>
<feature type="transmembrane region" description="Helical" evidence="12">
    <location>
        <begin position="437"/>
        <end position="461"/>
    </location>
</feature>
<feature type="transmembrane region" description="Helical" evidence="12">
    <location>
        <begin position="233"/>
        <end position="254"/>
    </location>
</feature>
<reference evidence="13 14" key="1">
    <citation type="submission" date="2019-08" db="EMBL/GenBank/DDBJ databases">
        <authorList>
            <person name="Alioto T."/>
            <person name="Alioto T."/>
            <person name="Gomez Garrido J."/>
        </authorList>
    </citation>
    <scope>NUCLEOTIDE SEQUENCE [LARGE SCALE GENOMIC DNA]</scope>
</reference>
<feature type="transmembrane region" description="Helical" evidence="12">
    <location>
        <begin position="317"/>
        <end position="345"/>
    </location>
</feature>
<dbReference type="OrthoDB" id="6132759at2759"/>
<dbReference type="GO" id="GO:0006814">
    <property type="term" value="P:sodium ion transport"/>
    <property type="evidence" value="ECO:0007669"/>
    <property type="project" value="UniProtKB-KW"/>
</dbReference>
<evidence type="ECO:0000256" key="2">
    <source>
        <dbReference type="ARBA" id="ARBA00006434"/>
    </source>
</evidence>
<dbReference type="InterPro" id="IPR038377">
    <property type="entry name" value="Na/Glc_symporter_sf"/>
</dbReference>
<evidence type="ECO:0000256" key="3">
    <source>
        <dbReference type="ARBA" id="ARBA00022448"/>
    </source>
</evidence>
<dbReference type="Pfam" id="PF00474">
    <property type="entry name" value="SSF"/>
    <property type="match status" value="1"/>
</dbReference>
<dbReference type="PANTHER" id="PTHR42985">
    <property type="entry name" value="SODIUM-COUPLED MONOCARBOXYLATE TRANSPORTER"/>
    <property type="match status" value="1"/>
</dbReference>
<dbReference type="InterPro" id="IPR001734">
    <property type="entry name" value="Na/solute_symporter"/>
</dbReference>
<keyword evidence="3" id="KW-0813">Transport</keyword>
<evidence type="ECO:0000256" key="9">
    <source>
        <dbReference type="ARBA" id="ARBA00023136"/>
    </source>
</evidence>
<feature type="transmembrane region" description="Helical" evidence="12">
    <location>
        <begin position="48"/>
        <end position="68"/>
    </location>
</feature>
<dbReference type="CDD" id="cd11492">
    <property type="entry name" value="SLC5sbd_NIS-SMVT"/>
    <property type="match status" value="1"/>
</dbReference>
<feature type="transmembrane region" description="Helical" evidence="12">
    <location>
        <begin position="80"/>
        <end position="103"/>
    </location>
</feature>
<sequence>MEQLNWMAEYAAFAVMLSMSVFVGLYYGCVDGKQNTINEYLLGGKHMAVFPITMSMISSHISGITLLGVPSEVYSHGTQYLVMALINVFVITITIHIYLPVFYELQITSVFEYLEHRFGTNIRVLTSMIFALSQILILPVVIYIPALAFNQVTGLDIHLMTIVMCIICIFYTTVGGLKAVVWTDAIQSVFTTVSLIFVTVLGLIEIGGIGNTIRDNRENGRLEFFKMDPNPFLRNTFWTVGLGTIFGWVTQLSIHPGIVQRFISLPTYKKARNSLIYFLFGVGVVITLTGIIGMIIYSKYKDCDPVMANYIQSDRNILPYYIMDVAANYPGLTGLFISGIVSAALSTMSAQLNTLSGTIYEDFVVKMMSVKVSELTASIIMKCTVVIIGFLCVGLVLVVEKLSGIVQMAISVCGITNGAILSVFTLGICFPRANSRGAICGMMASLGIMTWIIGGAQLAIINDEMIFTQKDVSIAGCPANTTFKNQTDYSGLYLMNEDVYVSPNVWKIHTVSYMHYNTVGTLVGIGVGLLVSYLFPTDQKVDLKLLAPCIRRFMYHDSPNPECCSMKEVKPASTINTDEKYVHTHDTKL</sequence>
<keyword evidence="5 12" id="KW-0812">Transmembrane</keyword>
<comment type="subcellular location">
    <subcellularLocation>
        <location evidence="1">Cell membrane</location>
        <topology evidence="1">Multi-pass membrane protein</topology>
    </subcellularLocation>
</comment>
<evidence type="ECO:0000256" key="7">
    <source>
        <dbReference type="ARBA" id="ARBA00023053"/>
    </source>
</evidence>
<evidence type="ECO:0000313" key="13">
    <source>
        <dbReference type="EMBL" id="VVC39886.1"/>
    </source>
</evidence>
<keyword evidence="4" id="KW-1003">Cell membrane</keyword>
<feature type="transmembrane region" description="Helical" evidence="12">
    <location>
        <begin position="189"/>
        <end position="213"/>
    </location>
</feature>
<feature type="transmembrane region" description="Helical" evidence="12">
    <location>
        <begin position="275"/>
        <end position="297"/>
    </location>
</feature>
<feature type="transmembrane region" description="Helical" evidence="12">
    <location>
        <begin position="6"/>
        <end position="27"/>
    </location>
</feature>
<dbReference type="AlphaFoldDB" id="A0A5E4NBQ1"/>
<keyword evidence="9 12" id="KW-0472">Membrane</keyword>
<dbReference type="GO" id="GO:0015293">
    <property type="term" value="F:symporter activity"/>
    <property type="evidence" value="ECO:0007669"/>
    <property type="project" value="TreeGrafter"/>
</dbReference>
<accession>A0A5E4NBQ1</accession>
<protein>
    <submittedName>
        <fullName evidence="13">Sodium/solute symporter</fullName>
    </submittedName>
</protein>
<comment type="similarity">
    <text evidence="2 11">Belongs to the sodium:solute symporter (SSF) (TC 2.A.21) family.</text>
</comment>
<evidence type="ECO:0000256" key="8">
    <source>
        <dbReference type="ARBA" id="ARBA00023065"/>
    </source>
</evidence>
<dbReference type="NCBIfam" id="TIGR00813">
    <property type="entry name" value="sss"/>
    <property type="match status" value="1"/>
</dbReference>
<dbReference type="PANTHER" id="PTHR42985:SF21">
    <property type="entry name" value="SODIUM-DEPENDENT MULTIVITAMIN TRANSPORTER-LIKE PROTEIN"/>
    <property type="match status" value="1"/>
</dbReference>
<proteinExistence type="inferred from homology"/>